<feature type="compositionally biased region" description="Basic and acidic residues" evidence="3">
    <location>
        <begin position="225"/>
        <end position="238"/>
    </location>
</feature>
<dbReference type="GO" id="GO:0005634">
    <property type="term" value="C:nucleus"/>
    <property type="evidence" value="ECO:0007669"/>
    <property type="project" value="UniProtKB-SubCell"/>
</dbReference>
<evidence type="ECO:0000259" key="4">
    <source>
        <dbReference type="Pfam" id="PF07808"/>
    </source>
</evidence>
<feature type="compositionally biased region" description="Basic and acidic residues" evidence="3">
    <location>
        <begin position="96"/>
        <end position="112"/>
    </location>
</feature>
<evidence type="ECO:0000256" key="1">
    <source>
        <dbReference type="ARBA" id="ARBA00004123"/>
    </source>
</evidence>
<comment type="subcellular location">
    <subcellularLocation>
        <location evidence="1">Nucleus</location>
    </subcellularLocation>
</comment>
<feature type="region of interest" description="Disordered" evidence="3">
    <location>
        <begin position="282"/>
        <end position="313"/>
    </location>
</feature>
<proteinExistence type="predicted"/>
<feature type="compositionally biased region" description="Basic and acidic residues" evidence="3">
    <location>
        <begin position="362"/>
        <end position="381"/>
    </location>
</feature>
<feature type="compositionally biased region" description="Basic and acidic residues" evidence="3">
    <location>
        <begin position="56"/>
        <end position="69"/>
    </location>
</feature>
<feature type="domain" description="RED-like N-terminal" evidence="4">
    <location>
        <begin position="76"/>
        <end position="212"/>
    </location>
</feature>
<feature type="region of interest" description="Disordered" evidence="3">
    <location>
        <begin position="166"/>
        <end position="267"/>
    </location>
</feature>
<dbReference type="STRING" id="858893.H6C9I7"/>
<dbReference type="InterPro" id="IPR039896">
    <property type="entry name" value="Red-like"/>
</dbReference>
<feature type="region of interest" description="Disordered" evidence="3">
    <location>
        <begin position="325"/>
        <end position="516"/>
    </location>
</feature>
<dbReference type="EMBL" id="JH226136">
    <property type="protein sequence ID" value="EHY59896.1"/>
    <property type="molecule type" value="Genomic_DNA"/>
</dbReference>
<dbReference type="InterPro" id="IPR012916">
    <property type="entry name" value="RED_N"/>
</dbReference>
<name>H6C9I7_EXODN</name>
<dbReference type="OrthoDB" id="3366823at2759"/>
<reference evidence="5" key="1">
    <citation type="submission" date="2011-07" db="EMBL/GenBank/DDBJ databases">
        <title>The Genome Sequence of Exophiala (Wangiella) dermatitidis NIH/UT8656.</title>
        <authorList>
            <consortium name="The Broad Institute Genome Sequencing Platform"/>
            <person name="Cuomo C."/>
            <person name="Wang Z."/>
            <person name="Hunicke-Smith S."/>
            <person name="Szanislo P.J."/>
            <person name="Earl A."/>
            <person name="Young S.K."/>
            <person name="Zeng Q."/>
            <person name="Gargeya S."/>
            <person name="Fitzgerald M."/>
            <person name="Haas B."/>
            <person name="Abouelleil A."/>
            <person name="Alvarado L."/>
            <person name="Arachchi H.M."/>
            <person name="Berlin A."/>
            <person name="Brown A."/>
            <person name="Chapman S.B."/>
            <person name="Chen Z."/>
            <person name="Dunbar C."/>
            <person name="Freedman E."/>
            <person name="Gearin G."/>
            <person name="Gellesch M."/>
            <person name="Goldberg J."/>
            <person name="Griggs A."/>
            <person name="Gujja S."/>
            <person name="Heiman D."/>
            <person name="Howarth C."/>
            <person name="Larson L."/>
            <person name="Lui A."/>
            <person name="MacDonald P.J.P."/>
            <person name="Montmayeur A."/>
            <person name="Murphy C."/>
            <person name="Neiman D."/>
            <person name="Pearson M."/>
            <person name="Priest M."/>
            <person name="Roberts A."/>
            <person name="Saif S."/>
            <person name="Shea T."/>
            <person name="Shenoy N."/>
            <person name="Sisk P."/>
            <person name="Stolte C."/>
            <person name="Sykes S."/>
            <person name="Wortman J."/>
            <person name="Nusbaum C."/>
            <person name="Birren B."/>
        </authorList>
    </citation>
    <scope>NUCLEOTIDE SEQUENCE</scope>
    <source>
        <strain evidence="5">NIH/UT8656</strain>
    </source>
</reference>
<gene>
    <name evidence="5" type="ORF">HMPREF1120_07874</name>
</gene>
<organism evidence="5 6">
    <name type="scientific">Exophiala dermatitidis (strain ATCC 34100 / CBS 525.76 / NIH/UT8656)</name>
    <name type="common">Black yeast</name>
    <name type="synonym">Wangiella dermatitidis</name>
    <dbReference type="NCBI Taxonomy" id="858893"/>
    <lineage>
        <taxon>Eukaryota</taxon>
        <taxon>Fungi</taxon>
        <taxon>Dikarya</taxon>
        <taxon>Ascomycota</taxon>
        <taxon>Pezizomycotina</taxon>
        <taxon>Eurotiomycetes</taxon>
        <taxon>Chaetothyriomycetidae</taxon>
        <taxon>Chaetothyriales</taxon>
        <taxon>Herpotrichiellaceae</taxon>
        <taxon>Exophiala</taxon>
    </lineage>
</organism>
<dbReference type="PANTHER" id="PTHR12765">
    <property type="entry name" value="RED PROTEIN IK FACTOR CYTOKINE IK"/>
    <property type="match status" value="1"/>
</dbReference>
<feature type="compositionally biased region" description="Basic and acidic residues" evidence="3">
    <location>
        <begin position="252"/>
        <end position="267"/>
    </location>
</feature>
<keyword evidence="2" id="KW-0539">Nucleus</keyword>
<sequence>MDNSQFRNLIQAQRGAKAPDASPSEAAFKKPALGSRARSSIPMTPRSVLGYSGAKDFARQVAEHQREQDGQPPTKKFKSSSAPKGTKLASGYSDRTLARRAGEEDAETQDDKEKRLKALEEMYKLQQIDETLFEKLKSEIGIGGSLSSTHLVKGLDWKLLEKARRGEDLNTESTQQEPAAETTKADVDEELDHVLDQEVHVKSPGEKKKESENSAPEEVNAQPISRDEILRRWKESRAGKQQTAPAAPGLGERFKKVTSEKSSNKKKFVEVVNGRRREVLVITNKDGTTKRKSRWIDPEDSTREGQQPLGMEVPAEFQAKQQALLAEQEEDEDDDIFKGVGDYDPLAAIKDESEASDAEVQDAEKSTAEKKKFEPAADKPRNYFATSDQPAEAEDRSNPITKDPTLLAALKRAAALKRSEEHGGGDAPGSDPDQEAKRQQLLAKLKERDRADAMDLDLGFGESRFGDDDDEDGPVWEGEGGSKKSGRKRGPKKRKGHKDNVKDVMAVMEGRHKDKS</sequence>
<feature type="region of interest" description="Disordered" evidence="3">
    <location>
        <begin position="1"/>
        <end position="112"/>
    </location>
</feature>
<dbReference type="HOGENOM" id="CLU_017393_0_0_1"/>
<evidence type="ECO:0000313" key="5">
    <source>
        <dbReference type="EMBL" id="EHY59896.1"/>
    </source>
</evidence>
<dbReference type="Proteomes" id="UP000007304">
    <property type="component" value="Unassembled WGS sequence"/>
</dbReference>
<accession>H6C9I7</accession>
<dbReference type="RefSeq" id="XP_009160357.1">
    <property type="nucleotide sequence ID" value="XM_009162109.1"/>
</dbReference>
<feature type="compositionally biased region" description="Basic and acidic residues" evidence="3">
    <location>
        <begin position="294"/>
        <end position="303"/>
    </location>
</feature>
<dbReference type="AlphaFoldDB" id="H6C9I7"/>
<dbReference type="InParanoid" id="H6C9I7"/>
<evidence type="ECO:0000256" key="3">
    <source>
        <dbReference type="SAM" id="MobiDB-lite"/>
    </source>
</evidence>
<evidence type="ECO:0000256" key="2">
    <source>
        <dbReference type="ARBA" id="ARBA00023242"/>
    </source>
</evidence>
<dbReference type="Pfam" id="PF07808">
    <property type="entry name" value="RED_N"/>
    <property type="match status" value="1"/>
</dbReference>
<dbReference type="GeneID" id="20312513"/>
<feature type="compositionally biased region" description="Basic and acidic residues" evidence="3">
    <location>
        <begin position="192"/>
        <end position="212"/>
    </location>
</feature>
<protein>
    <recommendedName>
        <fullName evidence="4">RED-like N-terminal domain-containing protein</fullName>
    </recommendedName>
</protein>
<keyword evidence="6" id="KW-1185">Reference proteome</keyword>
<dbReference type="OMA" id="LKSTHMV"/>
<feature type="compositionally biased region" description="Polar residues" evidence="3">
    <location>
        <begin position="1"/>
        <end position="11"/>
    </location>
</feature>
<feature type="compositionally biased region" description="Basic and acidic residues" evidence="3">
    <location>
        <begin position="434"/>
        <end position="453"/>
    </location>
</feature>
<evidence type="ECO:0000313" key="6">
    <source>
        <dbReference type="Proteomes" id="UP000007304"/>
    </source>
</evidence>
<feature type="compositionally biased region" description="Basic residues" evidence="3">
    <location>
        <begin position="484"/>
        <end position="497"/>
    </location>
</feature>
<dbReference type="VEuPathDB" id="FungiDB:HMPREF1120_07874"/>
<dbReference type="eggNOG" id="ENOG502RZ6M">
    <property type="taxonomic scope" value="Eukaryota"/>
</dbReference>